<accession>A0A319CN62</accession>
<evidence type="ECO:0000313" key="4">
    <source>
        <dbReference type="Proteomes" id="UP000248340"/>
    </source>
</evidence>
<gene>
    <name evidence="3" type="ORF">BO82DRAFT_378488</name>
</gene>
<dbReference type="EMBL" id="KZ821749">
    <property type="protein sequence ID" value="PYH76908.1"/>
    <property type="molecule type" value="Genomic_DNA"/>
</dbReference>
<keyword evidence="4" id="KW-1185">Reference proteome</keyword>
<dbReference type="OrthoDB" id="2913095at2759"/>
<dbReference type="InterPro" id="IPR031350">
    <property type="entry name" value="Goodbye_dom"/>
</dbReference>
<dbReference type="AlphaFoldDB" id="A0A319CN62"/>
<feature type="region of interest" description="Disordered" evidence="1">
    <location>
        <begin position="166"/>
        <end position="196"/>
    </location>
</feature>
<reference evidence="3 4" key="1">
    <citation type="submission" date="2016-12" db="EMBL/GenBank/DDBJ databases">
        <title>The genomes of Aspergillus section Nigri reveals drivers in fungal speciation.</title>
        <authorList>
            <consortium name="DOE Joint Genome Institute"/>
            <person name="Vesth T.C."/>
            <person name="Nybo J."/>
            <person name="Theobald S."/>
            <person name="Brandl J."/>
            <person name="Frisvad J.C."/>
            <person name="Nielsen K.F."/>
            <person name="Lyhne E.K."/>
            <person name="Kogle M.E."/>
            <person name="Kuo A."/>
            <person name="Riley R."/>
            <person name="Clum A."/>
            <person name="Nolan M."/>
            <person name="Lipzen A."/>
            <person name="Salamov A."/>
            <person name="Henrissat B."/>
            <person name="Wiebenga A."/>
            <person name="De Vries R.P."/>
            <person name="Grigoriev I.V."/>
            <person name="Mortensen U.H."/>
            <person name="Andersen M.R."/>
            <person name="Baker S.E."/>
        </authorList>
    </citation>
    <scope>NUCLEOTIDE SEQUENCE [LARGE SCALE GENOMIC DNA]</scope>
    <source>
        <strain evidence="3 4">CBS 121591</strain>
    </source>
</reference>
<evidence type="ECO:0000256" key="1">
    <source>
        <dbReference type="SAM" id="MobiDB-lite"/>
    </source>
</evidence>
<name>A0A319CN62_9EURO</name>
<dbReference type="VEuPathDB" id="FungiDB:BO82DRAFT_378488"/>
<dbReference type="GeneID" id="37140374"/>
<dbReference type="Pfam" id="PF17109">
    <property type="entry name" value="Goodbye"/>
    <property type="match status" value="1"/>
</dbReference>
<dbReference type="Proteomes" id="UP000248340">
    <property type="component" value="Unassembled WGS sequence"/>
</dbReference>
<sequence>MTATSELRDEYNLQEAWEHVCRSFAQTIKADLTTAPKYTIEEDLERSAKYKQGKAVIDKTLAFVKVMDGIVAQGASMVFAPSSLCFNNAIAYLIDTGAMYKRVFSSLAELLRKICDLLDRMQIYMRLQSDAVDVVLRKIPNEQLLLLPSVAMKGSARSWLGWRPSASANPRCAQPWASNRRKQVSGGSKRVQRGPR</sequence>
<proteinExistence type="predicted"/>
<protein>
    <recommendedName>
        <fullName evidence="2">Fungal STAND N-terminal Goodbye domain-containing protein</fullName>
    </recommendedName>
</protein>
<feature type="domain" description="Fungal STAND N-terminal Goodbye" evidence="2">
    <location>
        <begin position="44"/>
        <end position="124"/>
    </location>
</feature>
<dbReference type="RefSeq" id="XP_025487108.1">
    <property type="nucleotide sequence ID" value="XM_025637632.1"/>
</dbReference>
<organism evidence="3 4">
    <name type="scientific">Aspergillus uvarum CBS 121591</name>
    <dbReference type="NCBI Taxonomy" id="1448315"/>
    <lineage>
        <taxon>Eukaryota</taxon>
        <taxon>Fungi</taxon>
        <taxon>Dikarya</taxon>
        <taxon>Ascomycota</taxon>
        <taxon>Pezizomycotina</taxon>
        <taxon>Eurotiomycetes</taxon>
        <taxon>Eurotiomycetidae</taxon>
        <taxon>Eurotiales</taxon>
        <taxon>Aspergillaceae</taxon>
        <taxon>Aspergillus</taxon>
        <taxon>Aspergillus subgen. Circumdati</taxon>
    </lineage>
</organism>
<evidence type="ECO:0000259" key="2">
    <source>
        <dbReference type="Pfam" id="PF17109"/>
    </source>
</evidence>
<evidence type="ECO:0000313" key="3">
    <source>
        <dbReference type="EMBL" id="PYH76908.1"/>
    </source>
</evidence>